<dbReference type="SMART" id="SM00342">
    <property type="entry name" value="HTH_ARAC"/>
    <property type="match status" value="1"/>
</dbReference>
<dbReference type="Pfam" id="PF12833">
    <property type="entry name" value="HTH_18"/>
    <property type="match status" value="1"/>
</dbReference>
<dbReference type="InterPro" id="IPR050204">
    <property type="entry name" value="AraC_XylS_family_regulators"/>
</dbReference>
<dbReference type="RefSeq" id="WP_307636324.1">
    <property type="nucleotide sequence ID" value="NZ_JAUSRR010000003.1"/>
</dbReference>
<evidence type="ECO:0000313" key="6">
    <source>
        <dbReference type="Proteomes" id="UP001244295"/>
    </source>
</evidence>
<dbReference type="AlphaFoldDB" id="A0AAW8DU58"/>
<dbReference type="SUPFAM" id="SSF46689">
    <property type="entry name" value="Homeodomain-like"/>
    <property type="match status" value="1"/>
</dbReference>
<dbReference type="InterPro" id="IPR018060">
    <property type="entry name" value="HTH_AraC"/>
</dbReference>
<organism evidence="5 6">
    <name type="scientific">Variovorax boronicumulans</name>
    <dbReference type="NCBI Taxonomy" id="436515"/>
    <lineage>
        <taxon>Bacteria</taxon>
        <taxon>Pseudomonadati</taxon>
        <taxon>Pseudomonadota</taxon>
        <taxon>Betaproteobacteria</taxon>
        <taxon>Burkholderiales</taxon>
        <taxon>Comamonadaceae</taxon>
        <taxon>Variovorax</taxon>
    </lineage>
</organism>
<sequence>MTSASPRSTAEAQYCIRQSSGIQEASDHTRLLDGWGLTYEQLSRGRFQGSLNEAWIEGVHLYQETLAQSVFQTGAMRQGCISLGVFASLSGEARWFGKPVTIDDVIFLDSGGELLLSTPKHSTLLVLCLPHPRFTESTERRELHHFVHHPALAQVLRRQIGQALGQLLTQPLRFSRESARRLFCADMQNLADDCLRVASGAPLDACRGRAIQVVHRAMDYMHERRGEMVSIDSLCSATYTSRRNLQKSFVKVTGESPAQFLKAQRLNGVRRDILNAPAGRMIGDIAIDWGFWHVSQFSVDYKRLFGESPSDTVQYARYRKLS</sequence>
<keyword evidence="3" id="KW-0804">Transcription</keyword>
<name>A0AAW8DU58_9BURK</name>
<dbReference type="Gene3D" id="1.10.10.60">
    <property type="entry name" value="Homeodomain-like"/>
    <property type="match status" value="1"/>
</dbReference>
<dbReference type="EMBL" id="JAUSRR010000003">
    <property type="protein sequence ID" value="MDP9922727.1"/>
    <property type="molecule type" value="Genomic_DNA"/>
</dbReference>
<keyword evidence="1" id="KW-0805">Transcription regulation</keyword>
<evidence type="ECO:0000256" key="2">
    <source>
        <dbReference type="ARBA" id="ARBA00023125"/>
    </source>
</evidence>
<evidence type="ECO:0000313" key="5">
    <source>
        <dbReference type="EMBL" id="MDP9922727.1"/>
    </source>
</evidence>
<accession>A0AAW8DU58</accession>
<reference evidence="5" key="1">
    <citation type="submission" date="2023-07" db="EMBL/GenBank/DDBJ databases">
        <title>Sorghum-associated microbial communities from plants grown in Nebraska, USA.</title>
        <authorList>
            <person name="Schachtman D."/>
        </authorList>
    </citation>
    <scope>NUCLEOTIDE SEQUENCE</scope>
    <source>
        <strain evidence="5">DS2795</strain>
    </source>
</reference>
<evidence type="ECO:0000256" key="3">
    <source>
        <dbReference type="ARBA" id="ARBA00023163"/>
    </source>
</evidence>
<dbReference type="PROSITE" id="PS00041">
    <property type="entry name" value="HTH_ARAC_FAMILY_1"/>
    <property type="match status" value="1"/>
</dbReference>
<dbReference type="GO" id="GO:0003700">
    <property type="term" value="F:DNA-binding transcription factor activity"/>
    <property type="evidence" value="ECO:0007669"/>
    <property type="project" value="InterPro"/>
</dbReference>
<dbReference type="InterPro" id="IPR018062">
    <property type="entry name" value="HTH_AraC-typ_CS"/>
</dbReference>
<comment type="caution">
    <text evidence="5">The sequence shown here is derived from an EMBL/GenBank/DDBJ whole genome shotgun (WGS) entry which is preliminary data.</text>
</comment>
<dbReference type="PANTHER" id="PTHR46796:SF12">
    <property type="entry name" value="HTH-TYPE DNA-BINDING TRANSCRIPTIONAL ACTIVATOR EUTR"/>
    <property type="match status" value="1"/>
</dbReference>
<evidence type="ECO:0000259" key="4">
    <source>
        <dbReference type="PROSITE" id="PS01124"/>
    </source>
</evidence>
<dbReference type="GO" id="GO:0043565">
    <property type="term" value="F:sequence-specific DNA binding"/>
    <property type="evidence" value="ECO:0007669"/>
    <property type="project" value="InterPro"/>
</dbReference>
<keyword evidence="2" id="KW-0238">DNA-binding</keyword>
<protein>
    <submittedName>
        <fullName evidence="5">AraC family ethanolamine operon transcriptional activator</fullName>
    </submittedName>
</protein>
<gene>
    <name evidence="5" type="ORF">J2W25_001748</name>
</gene>
<dbReference type="Proteomes" id="UP001244295">
    <property type="component" value="Unassembled WGS sequence"/>
</dbReference>
<dbReference type="PANTHER" id="PTHR46796">
    <property type="entry name" value="HTH-TYPE TRANSCRIPTIONAL ACTIVATOR RHAS-RELATED"/>
    <property type="match status" value="1"/>
</dbReference>
<feature type="domain" description="HTH araC/xylS-type" evidence="4">
    <location>
        <begin position="215"/>
        <end position="315"/>
    </location>
</feature>
<proteinExistence type="predicted"/>
<dbReference type="PROSITE" id="PS01124">
    <property type="entry name" value="HTH_ARAC_FAMILY_2"/>
    <property type="match status" value="1"/>
</dbReference>
<dbReference type="InterPro" id="IPR009057">
    <property type="entry name" value="Homeodomain-like_sf"/>
</dbReference>
<evidence type="ECO:0000256" key="1">
    <source>
        <dbReference type="ARBA" id="ARBA00023015"/>
    </source>
</evidence>